<dbReference type="InterPro" id="IPR036286">
    <property type="entry name" value="LexA/Signal_pep-like_sf"/>
</dbReference>
<dbReference type="InterPro" id="IPR019533">
    <property type="entry name" value="Peptidase_S26"/>
</dbReference>
<feature type="domain" description="Peptidase S26" evidence="5">
    <location>
        <begin position="219"/>
        <end position="370"/>
    </location>
</feature>
<dbReference type="GO" id="GO:0006465">
    <property type="term" value="P:signal peptide processing"/>
    <property type="evidence" value="ECO:0007669"/>
    <property type="project" value="InterPro"/>
</dbReference>
<dbReference type="Proteomes" id="UP000663859">
    <property type="component" value="Unassembled WGS sequence"/>
</dbReference>
<keyword evidence="4 6" id="KW-0378">Hydrolase</keyword>
<comment type="caution">
    <text evidence="6">The sequence shown here is derived from an EMBL/GenBank/DDBJ whole genome shotgun (WGS) entry which is preliminary data.</text>
</comment>
<name>A0A8J2BT10_9BACT</name>
<dbReference type="EC" id="3.4.21.89" evidence="4"/>
<evidence type="ECO:0000256" key="1">
    <source>
        <dbReference type="ARBA" id="ARBA00009370"/>
    </source>
</evidence>
<feature type="active site" evidence="3">
    <location>
        <position position="119"/>
    </location>
</feature>
<dbReference type="PANTHER" id="PTHR43390">
    <property type="entry name" value="SIGNAL PEPTIDASE I"/>
    <property type="match status" value="1"/>
</dbReference>
<dbReference type="PRINTS" id="PR00727">
    <property type="entry name" value="LEADERPTASE"/>
</dbReference>
<dbReference type="InterPro" id="IPR000223">
    <property type="entry name" value="Pept_S26A_signal_pept_1"/>
</dbReference>
<evidence type="ECO:0000259" key="5">
    <source>
        <dbReference type="Pfam" id="PF10502"/>
    </source>
</evidence>
<organism evidence="6 7">
    <name type="scientific">Candidatus Methylacidithermus pantelleriae</name>
    <dbReference type="NCBI Taxonomy" id="2744239"/>
    <lineage>
        <taxon>Bacteria</taxon>
        <taxon>Pseudomonadati</taxon>
        <taxon>Verrucomicrobiota</taxon>
        <taxon>Methylacidiphilae</taxon>
        <taxon>Methylacidiphilales</taxon>
        <taxon>Methylacidiphilaceae</taxon>
        <taxon>Candidatus Methylacidithermus</taxon>
    </lineage>
</organism>
<dbReference type="SUPFAM" id="SSF51306">
    <property type="entry name" value="LexA/Signal peptidase"/>
    <property type="match status" value="1"/>
</dbReference>
<dbReference type="GO" id="GO:0016020">
    <property type="term" value="C:membrane"/>
    <property type="evidence" value="ECO:0007669"/>
    <property type="project" value="UniProtKB-SubCell"/>
</dbReference>
<dbReference type="RefSeq" id="WP_174582635.1">
    <property type="nucleotide sequence ID" value="NZ_CAJNOB010000071.1"/>
</dbReference>
<dbReference type="EMBL" id="CAJNOB010000071">
    <property type="protein sequence ID" value="CAF0705265.1"/>
    <property type="molecule type" value="Genomic_DNA"/>
</dbReference>
<protein>
    <recommendedName>
        <fullName evidence="2 4">Signal peptidase I</fullName>
        <ecNumber evidence="4">3.4.21.89</ecNumber>
    </recommendedName>
</protein>
<evidence type="ECO:0000313" key="7">
    <source>
        <dbReference type="Proteomes" id="UP000663859"/>
    </source>
</evidence>
<dbReference type="PANTHER" id="PTHR43390:SF1">
    <property type="entry name" value="CHLOROPLAST PROCESSING PEPTIDASE"/>
    <property type="match status" value="1"/>
</dbReference>
<feature type="active site" evidence="3">
    <location>
        <position position="271"/>
    </location>
</feature>
<comment type="similarity">
    <text evidence="1 4">Belongs to the peptidase S26 family.</text>
</comment>
<keyword evidence="4" id="KW-0645">Protease</keyword>
<evidence type="ECO:0000313" key="6">
    <source>
        <dbReference type="EMBL" id="CAF0705265.1"/>
    </source>
</evidence>
<evidence type="ECO:0000256" key="2">
    <source>
        <dbReference type="ARBA" id="ARBA00019232"/>
    </source>
</evidence>
<proteinExistence type="inferred from homology"/>
<sequence>MSFWQDWKARLARRRAVVEGKHFYRFFKRQRLYFQHRWNDRELREILQYEQELGIALQEGDPRQLPPLVARGEKLAGRFFPSSRWQRLQENVEVGFVAITVALAIRSYVLQPFKIPTDSMKPTLYGIQLLTPPKRVPGFLERLWERAVFGRTYHTIVFEKGGTLLEMREGQLSPWFEYTDLVLDSGERKRIWVPSQVLATKGGVFPGMNFAPGTKVSFVLQTGDQVLVNKWIYYFRQPRKGDPFVFKTMGIEDIEFRLRERGIEGSQYYIKRCVGTPGDRISLQPPYLLINGSPYWSHKKMREIMEKKDGYHGYVVLPGQKFLRSPQEVYVLGPKQYWAMGDNSPDSLDSRFWGPVPKQNVVGEAVWVYWPLGPRWGLIR</sequence>
<gene>
    <name evidence="6" type="primary">lepB</name>
    <name evidence="6" type="ORF">MPNT_90031</name>
</gene>
<dbReference type="Gene3D" id="2.10.109.10">
    <property type="entry name" value="Umud Fragment, subunit A"/>
    <property type="match status" value="1"/>
</dbReference>
<evidence type="ECO:0000256" key="3">
    <source>
        <dbReference type="PIRSR" id="PIRSR600223-1"/>
    </source>
</evidence>
<dbReference type="GO" id="GO:0009003">
    <property type="term" value="F:signal peptidase activity"/>
    <property type="evidence" value="ECO:0007669"/>
    <property type="project" value="UniProtKB-EC"/>
</dbReference>
<comment type="catalytic activity">
    <reaction evidence="4">
        <text>Cleavage of hydrophobic, N-terminal signal or leader sequences from secreted and periplasmic proteins.</text>
        <dbReference type="EC" id="3.4.21.89"/>
    </reaction>
</comment>
<dbReference type="GO" id="GO:0004252">
    <property type="term" value="F:serine-type endopeptidase activity"/>
    <property type="evidence" value="ECO:0007669"/>
    <property type="project" value="InterPro"/>
</dbReference>
<reference evidence="6" key="1">
    <citation type="submission" date="2021-02" db="EMBL/GenBank/DDBJ databases">
        <authorList>
            <person name="Cremers G."/>
            <person name="Picone N."/>
        </authorList>
    </citation>
    <scope>NUCLEOTIDE SEQUENCE</scope>
    <source>
        <strain evidence="6">PQ17</strain>
    </source>
</reference>
<dbReference type="CDD" id="cd06530">
    <property type="entry name" value="S26_SPase_I"/>
    <property type="match status" value="1"/>
</dbReference>
<evidence type="ECO:0000256" key="4">
    <source>
        <dbReference type="RuleBase" id="RU362042"/>
    </source>
</evidence>
<dbReference type="AlphaFoldDB" id="A0A8J2BT10"/>
<comment type="subcellular location">
    <subcellularLocation>
        <location evidence="4">Membrane</location>
        <topology evidence="4">Single-pass type II membrane protein</topology>
    </subcellularLocation>
</comment>
<accession>A0A8J2BT10</accession>
<keyword evidence="7" id="KW-1185">Reference proteome</keyword>
<dbReference type="NCBIfam" id="TIGR02227">
    <property type="entry name" value="sigpep_I_bact"/>
    <property type="match status" value="1"/>
</dbReference>
<dbReference type="Pfam" id="PF10502">
    <property type="entry name" value="Peptidase_S26"/>
    <property type="match status" value="1"/>
</dbReference>